<evidence type="ECO:0000256" key="1">
    <source>
        <dbReference type="SAM" id="MobiDB-lite"/>
    </source>
</evidence>
<comment type="caution">
    <text evidence="2">The sequence shown here is derived from an EMBL/GenBank/DDBJ whole genome shotgun (WGS) entry which is preliminary data.</text>
</comment>
<sequence>MTFSGVFVGKQMFQEVRVAQLDPTRVHRHEADEGHGVLLKDTSAAQMFALAGPDLNRKPPPGWKPSTLPPDEDEGISACSRKREDADVQFGI</sequence>
<protein>
    <submittedName>
        <fullName evidence="2">Uncharacterized protein</fullName>
    </submittedName>
</protein>
<accession>A0A9N7YYX7</accession>
<gene>
    <name evidence="2" type="ORF">PLEPLA_LOCUS37293</name>
</gene>
<keyword evidence="3" id="KW-1185">Reference proteome</keyword>
<organism evidence="2 3">
    <name type="scientific">Pleuronectes platessa</name>
    <name type="common">European plaice</name>
    <dbReference type="NCBI Taxonomy" id="8262"/>
    <lineage>
        <taxon>Eukaryota</taxon>
        <taxon>Metazoa</taxon>
        <taxon>Chordata</taxon>
        <taxon>Craniata</taxon>
        <taxon>Vertebrata</taxon>
        <taxon>Euteleostomi</taxon>
        <taxon>Actinopterygii</taxon>
        <taxon>Neopterygii</taxon>
        <taxon>Teleostei</taxon>
        <taxon>Neoteleostei</taxon>
        <taxon>Acanthomorphata</taxon>
        <taxon>Carangaria</taxon>
        <taxon>Pleuronectiformes</taxon>
        <taxon>Pleuronectoidei</taxon>
        <taxon>Pleuronectidae</taxon>
        <taxon>Pleuronectes</taxon>
    </lineage>
</organism>
<reference evidence="2" key="1">
    <citation type="submission" date="2020-03" db="EMBL/GenBank/DDBJ databases">
        <authorList>
            <person name="Weist P."/>
        </authorList>
    </citation>
    <scope>NUCLEOTIDE SEQUENCE</scope>
</reference>
<dbReference type="AlphaFoldDB" id="A0A9N7YYX7"/>
<dbReference type="Proteomes" id="UP001153269">
    <property type="component" value="Unassembled WGS sequence"/>
</dbReference>
<feature type="region of interest" description="Disordered" evidence="1">
    <location>
        <begin position="52"/>
        <end position="92"/>
    </location>
</feature>
<proteinExistence type="predicted"/>
<dbReference type="EMBL" id="CADEAL010004022">
    <property type="protein sequence ID" value="CAB1449608.1"/>
    <property type="molecule type" value="Genomic_DNA"/>
</dbReference>
<evidence type="ECO:0000313" key="2">
    <source>
        <dbReference type="EMBL" id="CAB1449608.1"/>
    </source>
</evidence>
<evidence type="ECO:0000313" key="3">
    <source>
        <dbReference type="Proteomes" id="UP001153269"/>
    </source>
</evidence>
<name>A0A9N7YYX7_PLEPL</name>